<evidence type="ECO:0000256" key="3">
    <source>
        <dbReference type="ARBA" id="ARBA00023134"/>
    </source>
</evidence>
<keyword evidence="6" id="KW-1185">Reference proteome</keyword>
<dbReference type="GO" id="GO:0005525">
    <property type="term" value="F:GTP binding"/>
    <property type="evidence" value="ECO:0007669"/>
    <property type="project" value="UniProtKB-KW"/>
</dbReference>
<dbReference type="Proteomes" id="UP001141552">
    <property type="component" value="Unassembled WGS sequence"/>
</dbReference>
<dbReference type="OrthoDB" id="8954335at2759"/>
<name>A0A9Q0G4F7_9ROSI</name>
<reference evidence="5" key="1">
    <citation type="submission" date="2022-02" db="EMBL/GenBank/DDBJ databases">
        <authorList>
            <person name="Henning P.M."/>
            <person name="McCubbin A.G."/>
            <person name="Shore J.S."/>
        </authorList>
    </citation>
    <scope>NUCLEOTIDE SEQUENCE</scope>
    <source>
        <strain evidence="5">F60SS</strain>
        <tissue evidence="5">Leaves</tissue>
    </source>
</reference>
<dbReference type="PROSITE" id="PS51720">
    <property type="entry name" value="G_AIG1"/>
    <property type="match status" value="1"/>
</dbReference>
<dbReference type="AlphaFoldDB" id="A0A9Q0G4F7"/>
<protein>
    <recommendedName>
        <fullName evidence="4">AIG1-type G domain-containing protein</fullName>
    </recommendedName>
</protein>
<proteinExistence type="inferred from homology"/>
<dbReference type="InterPro" id="IPR045058">
    <property type="entry name" value="GIMA/IAN/Toc"/>
</dbReference>
<evidence type="ECO:0000256" key="2">
    <source>
        <dbReference type="ARBA" id="ARBA00022741"/>
    </source>
</evidence>
<gene>
    <name evidence="5" type="ORF">Tsubulata_002997</name>
</gene>
<dbReference type="FunFam" id="3.40.50.300:FF:000840">
    <property type="entry name" value="Immune-associated nucleotide-binding protein 9"/>
    <property type="match status" value="1"/>
</dbReference>
<dbReference type="Pfam" id="PF04548">
    <property type="entry name" value="AIG1"/>
    <property type="match status" value="1"/>
</dbReference>
<comment type="similarity">
    <text evidence="1">Belongs to the TRAFAC class TrmE-Era-EngA-EngB-Septin-like GTPase superfamily. AIG1/Toc34/Toc159-like paraseptin GTPase family. IAN subfamily.</text>
</comment>
<dbReference type="SUPFAM" id="SSF52540">
    <property type="entry name" value="P-loop containing nucleoside triphosphate hydrolases"/>
    <property type="match status" value="1"/>
</dbReference>
<evidence type="ECO:0000259" key="4">
    <source>
        <dbReference type="PROSITE" id="PS51720"/>
    </source>
</evidence>
<keyword evidence="3" id="KW-0342">GTP-binding</keyword>
<reference evidence="5" key="2">
    <citation type="journal article" date="2023" name="Plants (Basel)">
        <title>Annotation of the Turnera subulata (Passifloraceae) Draft Genome Reveals the S-Locus Evolved after the Divergence of Turneroideae from Passifloroideae in a Stepwise Manner.</title>
        <authorList>
            <person name="Henning P.M."/>
            <person name="Roalson E.H."/>
            <person name="Mir W."/>
            <person name="McCubbin A.G."/>
            <person name="Shore J.S."/>
        </authorList>
    </citation>
    <scope>NUCLEOTIDE SEQUENCE</scope>
    <source>
        <strain evidence="5">F60SS</strain>
    </source>
</reference>
<evidence type="ECO:0000313" key="5">
    <source>
        <dbReference type="EMBL" id="KAJ4841716.1"/>
    </source>
</evidence>
<accession>A0A9Q0G4F7</accession>
<evidence type="ECO:0000313" key="6">
    <source>
        <dbReference type="Proteomes" id="UP001141552"/>
    </source>
</evidence>
<dbReference type="InterPro" id="IPR027417">
    <property type="entry name" value="P-loop_NTPase"/>
</dbReference>
<dbReference type="Gene3D" id="3.40.50.300">
    <property type="entry name" value="P-loop containing nucleotide triphosphate hydrolases"/>
    <property type="match status" value="1"/>
</dbReference>
<dbReference type="PANTHER" id="PTHR10903">
    <property type="entry name" value="GTPASE, IMAP FAMILY MEMBER-RELATED"/>
    <property type="match status" value="1"/>
</dbReference>
<dbReference type="EMBL" id="JAKUCV010002707">
    <property type="protein sequence ID" value="KAJ4841716.1"/>
    <property type="molecule type" value="Genomic_DNA"/>
</dbReference>
<organism evidence="5 6">
    <name type="scientific">Turnera subulata</name>
    <dbReference type="NCBI Taxonomy" id="218843"/>
    <lineage>
        <taxon>Eukaryota</taxon>
        <taxon>Viridiplantae</taxon>
        <taxon>Streptophyta</taxon>
        <taxon>Embryophyta</taxon>
        <taxon>Tracheophyta</taxon>
        <taxon>Spermatophyta</taxon>
        <taxon>Magnoliopsida</taxon>
        <taxon>eudicotyledons</taxon>
        <taxon>Gunneridae</taxon>
        <taxon>Pentapetalae</taxon>
        <taxon>rosids</taxon>
        <taxon>fabids</taxon>
        <taxon>Malpighiales</taxon>
        <taxon>Passifloraceae</taxon>
        <taxon>Turnera</taxon>
    </lineage>
</organism>
<feature type="domain" description="AIG1-type G" evidence="4">
    <location>
        <begin position="7"/>
        <end position="220"/>
    </location>
</feature>
<dbReference type="InterPro" id="IPR006703">
    <property type="entry name" value="G_AIG1"/>
</dbReference>
<keyword evidence="2" id="KW-0547">Nucleotide-binding</keyword>
<comment type="caution">
    <text evidence="5">The sequence shown here is derived from an EMBL/GenBank/DDBJ whole genome shotgun (WGS) entry which is preliminary data.</text>
</comment>
<dbReference type="PANTHER" id="PTHR10903:SF184">
    <property type="entry name" value="GTP-BINDING PROTEIN A"/>
    <property type="match status" value="1"/>
</dbReference>
<evidence type="ECO:0000256" key="1">
    <source>
        <dbReference type="ARBA" id="ARBA00008535"/>
    </source>
</evidence>
<feature type="non-terminal residue" evidence="5">
    <location>
        <position position="293"/>
    </location>
</feature>
<sequence>MATTDQSRVRNLVLVGKMNNGKRSTGNTILGYEGFRAQNKYGLTVTSEMKQTYVGGYTLNMCVAMQLYVNPGLFYYNDKFGHASQEIAKCVDMAKEGIHAFIGVISTWFEFTEQEARAFKVLERLFGEKALDYMILVVTCRKDEDADIDKFHKFYLPRAPQSLKDIVEKCQGRVLLFNNKTDDPERIKRQQKDIVYTVNREVLTHNKCRPFTNEYFKIAQEEEKKRKEAEKKLREGNIDLTIYNETKRKLETQRQEVMKGMTEKIKIQIVEELKKETSGSSKKPLEDSCCSIL</sequence>